<dbReference type="RefSeq" id="WP_378258792.1">
    <property type="nucleotide sequence ID" value="NZ_JBHSJV010000001.1"/>
</dbReference>
<accession>A0ABW5N8Z7</accession>
<dbReference type="EMBL" id="JBHULX010000013">
    <property type="protein sequence ID" value="MFD2590940.1"/>
    <property type="molecule type" value="Genomic_DNA"/>
</dbReference>
<protein>
    <recommendedName>
        <fullName evidence="3">VanZ like family protein</fullName>
    </recommendedName>
</protein>
<gene>
    <name evidence="1" type="ORF">ACFSTE_08870</name>
</gene>
<evidence type="ECO:0008006" key="3">
    <source>
        <dbReference type="Google" id="ProtNLM"/>
    </source>
</evidence>
<organism evidence="1 2">
    <name type="scientific">Aquimarina hainanensis</name>
    <dbReference type="NCBI Taxonomy" id="1578017"/>
    <lineage>
        <taxon>Bacteria</taxon>
        <taxon>Pseudomonadati</taxon>
        <taxon>Bacteroidota</taxon>
        <taxon>Flavobacteriia</taxon>
        <taxon>Flavobacteriales</taxon>
        <taxon>Flavobacteriaceae</taxon>
        <taxon>Aquimarina</taxon>
    </lineage>
</organism>
<evidence type="ECO:0000313" key="2">
    <source>
        <dbReference type="Proteomes" id="UP001597459"/>
    </source>
</evidence>
<sequence length="141" mass="15830">MRTIVTGIIMILGLQMMAQEHEKGEFWADDKMKHSVGSFGISAITYTYLSYHKRYQHLSELEKRVISFSTTMLVGTLKEVTDKYSSNGVASWADMGANAIGAITFQATVTIPISIKKRKKRIAARKRLEKPALALVDHPKK</sequence>
<proteinExistence type="predicted"/>
<evidence type="ECO:0000313" key="1">
    <source>
        <dbReference type="EMBL" id="MFD2590940.1"/>
    </source>
</evidence>
<reference evidence="2" key="1">
    <citation type="journal article" date="2019" name="Int. J. Syst. Evol. Microbiol.">
        <title>The Global Catalogue of Microorganisms (GCM) 10K type strain sequencing project: providing services to taxonomists for standard genome sequencing and annotation.</title>
        <authorList>
            <consortium name="The Broad Institute Genomics Platform"/>
            <consortium name="The Broad Institute Genome Sequencing Center for Infectious Disease"/>
            <person name="Wu L."/>
            <person name="Ma J."/>
        </authorList>
    </citation>
    <scope>NUCLEOTIDE SEQUENCE [LARGE SCALE GENOMIC DNA]</scope>
    <source>
        <strain evidence="2">KCTC 42423</strain>
    </source>
</reference>
<keyword evidence="2" id="KW-1185">Reference proteome</keyword>
<comment type="caution">
    <text evidence="1">The sequence shown here is derived from an EMBL/GenBank/DDBJ whole genome shotgun (WGS) entry which is preliminary data.</text>
</comment>
<dbReference type="Proteomes" id="UP001597459">
    <property type="component" value="Unassembled WGS sequence"/>
</dbReference>
<name>A0ABW5N8Z7_9FLAO</name>